<comment type="caution">
    <text evidence="1">The sequence shown here is derived from an EMBL/GenBank/DDBJ whole genome shotgun (WGS) entry which is preliminary data.</text>
</comment>
<organism evidence="1 2">
    <name type="scientific">Daphnia magna</name>
    <dbReference type="NCBI Taxonomy" id="35525"/>
    <lineage>
        <taxon>Eukaryota</taxon>
        <taxon>Metazoa</taxon>
        <taxon>Ecdysozoa</taxon>
        <taxon>Arthropoda</taxon>
        <taxon>Crustacea</taxon>
        <taxon>Branchiopoda</taxon>
        <taxon>Diplostraca</taxon>
        <taxon>Cladocera</taxon>
        <taxon>Anomopoda</taxon>
        <taxon>Daphniidae</taxon>
        <taxon>Daphnia</taxon>
    </lineage>
</organism>
<protein>
    <submittedName>
        <fullName evidence="1">Uncharacterized protein</fullName>
    </submittedName>
</protein>
<dbReference type="AlphaFoldDB" id="A0A164FFS1"/>
<evidence type="ECO:0000313" key="2">
    <source>
        <dbReference type="Proteomes" id="UP000076858"/>
    </source>
</evidence>
<evidence type="ECO:0000313" key="1">
    <source>
        <dbReference type="EMBL" id="KZR97755.1"/>
    </source>
</evidence>
<name>A0A164FFS1_9CRUS</name>
<gene>
    <name evidence="1" type="ORF">APZ42_007200</name>
</gene>
<proteinExistence type="predicted"/>
<dbReference type="EMBL" id="LRGB01020260">
    <property type="protein sequence ID" value="KZR97755.1"/>
    <property type="molecule type" value="Genomic_DNA"/>
</dbReference>
<keyword evidence="2" id="KW-1185">Reference proteome</keyword>
<accession>A0A164FFS1</accession>
<dbReference type="OrthoDB" id="10444281at2759"/>
<dbReference type="Proteomes" id="UP000076858">
    <property type="component" value="Unassembled WGS sequence"/>
</dbReference>
<feature type="non-terminal residue" evidence="1">
    <location>
        <position position="150"/>
    </location>
</feature>
<feature type="non-terminal residue" evidence="1">
    <location>
        <position position="1"/>
    </location>
</feature>
<sequence>TIEDSAETLVDIGLAEKERFMRENQVTAENKEKMLKFHRDTLDIRRKWIAAKKPTLTDIVKRFPRFTTLKAAIDCDLLSAEGWQTEAFAKKWHKVEKNLAEEILRKHGDCLVPLEDLTLADVILSYEDPLFDLNTANDRSLAVFFRSLGA</sequence>
<reference evidence="1 2" key="1">
    <citation type="submission" date="2016-03" db="EMBL/GenBank/DDBJ databases">
        <title>EvidentialGene: Evidence-directed Construction of Genes on Genomes.</title>
        <authorList>
            <person name="Gilbert D.G."/>
            <person name="Choi J.-H."/>
            <person name="Mockaitis K."/>
            <person name="Colbourne J."/>
            <person name="Pfrender M."/>
        </authorList>
    </citation>
    <scope>NUCLEOTIDE SEQUENCE [LARGE SCALE GENOMIC DNA]</scope>
    <source>
        <strain evidence="1 2">Xinb3</strain>
        <tissue evidence="1">Complete organism</tissue>
    </source>
</reference>